<organism evidence="8 9">
    <name type="scientific">Luedemannella helvata</name>
    <dbReference type="NCBI Taxonomy" id="349315"/>
    <lineage>
        <taxon>Bacteria</taxon>
        <taxon>Bacillati</taxon>
        <taxon>Actinomycetota</taxon>
        <taxon>Actinomycetes</taxon>
        <taxon>Micromonosporales</taxon>
        <taxon>Micromonosporaceae</taxon>
        <taxon>Luedemannella</taxon>
    </lineage>
</organism>
<dbReference type="Pfam" id="PF01270">
    <property type="entry name" value="Glyco_hydro_8"/>
    <property type="match status" value="1"/>
</dbReference>
<dbReference type="Gene3D" id="1.50.10.10">
    <property type="match status" value="1"/>
</dbReference>
<dbReference type="InterPro" id="IPR012341">
    <property type="entry name" value="6hp_glycosidase-like_sf"/>
</dbReference>
<evidence type="ECO:0000256" key="5">
    <source>
        <dbReference type="PROSITE-ProRule" id="PRU10058"/>
    </source>
</evidence>
<reference evidence="9" key="1">
    <citation type="journal article" date="2019" name="Int. J. Syst. Evol. Microbiol.">
        <title>The Global Catalogue of Microorganisms (GCM) 10K type strain sequencing project: providing services to taxonomists for standard genome sequencing and annotation.</title>
        <authorList>
            <consortium name="The Broad Institute Genomics Platform"/>
            <consortium name="The Broad Institute Genome Sequencing Center for Infectious Disease"/>
            <person name="Wu L."/>
            <person name="Ma J."/>
        </authorList>
    </citation>
    <scope>NUCLEOTIDE SEQUENCE [LARGE SCALE GENOMIC DNA]</scope>
    <source>
        <strain evidence="9">JCM 13249</strain>
    </source>
</reference>
<keyword evidence="2" id="KW-0732">Signal</keyword>
<dbReference type="PROSITE" id="PS00812">
    <property type="entry name" value="GLYCOSYL_HYDROL_F8"/>
    <property type="match status" value="1"/>
</dbReference>
<accession>A0ABP4X2G8</accession>
<dbReference type="InterPro" id="IPR002037">
    <property type="entry name" value="Glyco_hydro_8"/>
</dbReference>
<keyword evidence="6" id="KW-0624">Polysaccharide degradation</keyword>
<keyword evidence="3 6" id="KW-0378">Hydrolase</keyword>
<evidence type="ECO:0000256" key="6">
    <source>
        <dbReference type="RuleBase" id="RU361167"/>
    </source>
</evidence>
<evidence type="ECO:0000256" key="1">
    <source>
        <dbReference type="ARBA" id="ARBA00009209"/>
    </source>
</evidence>
<evidence type="ECO:0000313" key="8">
    <source>
        <dbReference type="EMBL" id="GAA1766641.1"/>
    </source>
</evidence>
<comment type="similarity">
    <text evidence="1 6">Belongs to the glycosyl hydrolase 8 (cellulase D) family.</text>
</comment>
<feature type="region of interest" description="Disordered" evidence="7">
    <location>
        <begin position="43"/>
        <end position="87"/>
    </location>
</feature>
<dbReference type="Proteomes" id="UP001500655">
    <property type="component" value="Unassembled WGS sequence"/>
</dbReference>
<gene>
    <name evidence="8" type="ORF">GCM10009681_42210</name>
</gene>
<feature type="active site" description="Nucleophile" evidence="5">
    <location>
        <position position="217"/>
    </location>
</feature>
<sequence length="473" mass="48944">MPGDGAGGRHATPGRTARGLNPAAVVPVVCALAAVTAGAGLTPPGNAPPLPPGTPTGAPVPAPENDSPPAAPTLPGPAAPTLPGPAVAGAARAPAVPFGGHRRSYAPGALRPTGTRADVDARVVALYRQWRAAFVRTHCVGAHVISPDAEVPVVGEAQGYGLLVAAYLAGADPGARELFDAILGYVLAHPSSRDGDLLAAEQDAYCRDVNGGDSATDADLDIAYALLLAHRQWGSRGRHDYRVLALRRIAAIARSEVDPVTHLLRLGDWATGSGELARTSRTSDWMLDHLRAFRRATGDPYWDMVRRAHQRALSNLLAGPGAGTGLVPDFVVDTHAAPRPAAGRVLESEHDGQYSWNACRVPLRVGVDAVTSGDARSVAAARAVTRWVRRATGGDPAAVSSGYALDGTPLAAGAHPAFVAPLAVAALSDPTAQPWLDALWRHLVATPVSSHGYYAASVQLLSMIVVSGNYWVP</sequence>
<evidence type="ECO:0000256" key="2">
    <source>
        <dbReference type="ARBA" id="ARBA00022729"/>
    </source>
</evidence>
<feature type="compositionally biased region" description="Pro residues" evidence="7">
    <location>
        <begin position="69"/>
        <end position="83"/>
    </location>
</feature>
<proteinExistence type="inferred from homology"/>
<evidence type="ECO:0000256" key="7">
    <source>
        <dbReference type="SAM" id="MobiDB-lite"/>
    </source>
</evidence>
<keyword evidence="4 6" id="KW-0326">Glycosidase</keyword>
<dbReference type="InterPro" id="IPR008928">
    <property type="entry name" value="6-hairpin_glycosidase_sf"/>
</dbReference>
<dbReference type="PRINTS" id="PR00735">
    <property type="entry name" value="GLHYDRLASE8"/>
</dbReference>
<dbReference type="EC" id="3.2.1.-" evidence="6"/>
<dbReference type="SUPFAM" id="SSF48208">
    <property type="entry name" value="Six-hairpin glycosidases"/>
    <property type="match status" value="1"/>
</dbReference>
<dbReference type="EMBL" id="BAAALS010000022">
    <property type="protein sequence ID" value="GAA1766641.1"/>
    <property type="molecule type" value="Genomic_DNA"/>
</dbReference>
<evidence type="ECO:0000313" key="9">
    <source>
        <dbReference type="Proteomes" id="UP001500655"/>
    </source>
</evidence>
<comment type="caution">
    <text evidence="8">The sequence shown here is derived from an EMBL/GenBank/DDBJ whole genome shotgun (WGS) entry which is preliminary data.</text>
</comment>
<dbReference type="GO" id="GO:0016787">
    <property type="term" value="F:hydrolase activity"/>
    <property type="evidence" value="ECO:0007669"/>
    <property type="project" value="UniProtKB-KW"/>
</dbReference>
<evidence type="ECO:0000256" key="4">
    <source>
        <dbReference type="ARBA" id="ARBA00023295"/>
    </source>
</evidence>
<protein>
    <recommendedName>
        <fullName evidence="6">Glucanase</fullName>
        <ecNumber evidence="6">3.2.1.-</ecNumber>
    </recommendedName>
</protein>
<feature type="compositionally biased region" description="Pro residues" evidence="7">
    <location>
        <begin position="45"/>
        <end position="62"/>
    </location>
</feature>
<evidence type="ECO:0000256" key="3">
    <source>
        <dbReference type="ARBA" id="ARBA00022801"/>
    </source>
</evidence>
<dbReference type="InterPro" id="IPR019834">
    <property type="entry name" value="Glyco_hydro_8_CS"/>
</dbReference>
<name>A0ABP4X2G8_9ACTN</name>
<keyword evidence="6" id="KW-0119">Carbohydrate metabolism</keyword>
<keyword evidence="9" id="KW-1185">Reference proteome</keyword>